<evidence type="ECO:0000313" key="14">
    <source>
        <dbReference type="Proteomes" id="UP000176241"/>
    </source>
</evidence>
<comment type="caution">
    <text evidence="13">The sequence shown here is derived from an EMBL/GenBank/DDBJ whole genome shotgun (WGS) entry which is preliminary data.</text>
</comment>
<dbReference type="InterPro" id="IPR001478">
    <property type="entry name" value="PDZ"/>
</dbReference>
<evidence type="ECO:0000256" key="11">
    <source>
        <dbReference type="RuleBase" id="RU362031"/>
    </source>
</evidence>
<dbReference type="AlphaFoldDB" id="A0A1G1XVX4"/>
<organism evidence="13 14">
    <name type="scientific">Candidatus Buchananbacteria bacterium RIFCSPHIGHO2_01_FULL_39_8</name>
    <dbReference type="NCBI Taxonomy" id="1797533"/>
    <lineage>
        <taxon>Bacteria</taxon>
        <taxon>Candidatus Buchananiibacteriota</taxon>
    </lineage>
</organism>
<keyword evidence="5 11" id="KW-0812">Transmembrane</keyword>
<keyword evidence="11" id="KW-0479">Metal-binding</keyword>
<dbReference type="GO" id="GO:0046872">
    <property type="term" value="F:metal ion binding"/>
    <property type="evidence" value="ECO:0007669"/>
    <property type="project" value="UniProtKB-KW"/>
</dbReference>
<evidence type="ECO:0000256" key="5">
    <source>
        <dbReference type="ARBA" id="ARBA00022692"/>
    </source>
</evidence>
<dbReference type="InterPro" id="IPR004387">
    <property type="entry name" value="Pept_M50_Zn"/>
</dbReference>
<dbReference type="InterPro" id="IPR036034">
    <property type="entry name" value="PDZ_sf"/>
</dbReference>
<evidence type="ECO:0000259" key="12">
    <source>
        <dbReference type="PROSITE" id="PS50106"/>
    </source>
</evidence>
<evidence type="ECO:0000256" key="1">
    <source>
        <dbReference type="ARBA" id="ARBA00001947"/>
    </source>
</evidence>
<dbReference type="InterPro" id="IPR041489">
    <property type="entry name" value="PDZ_6"/>
</dbReference>
<feature type="domain" description="PDZ" evidence="12">
    <location>
        <begin position="153"/>
        <end position="186"/>
    </location>
</feature>
<proteinExistence type="inferred from homology"/>
<evidence type="ECO:0000256" key="4">
    <source>
        <dbReference type="ARBA" id="ARBA00022670"/>
    </source>
</evidence>
<feature type="transmembrane region" description="Helical" evidence="11">
    <location>
        <begin position="257"/>
        <end position="279"/>
    </location>
</feature>
<dbReference type="EC" id="3.4.24.-" evidence="11"/>
<feature type="transmembrane region" description="Helical" evidence="11">
    <location>
        <begin position="300"/>
        <end position="320"/>
    </location>
</feature>
<feature type="transmembrane region" description="Helical" evidence="11">
    <location>
        <begin position="350"/>
        <end position="368"/>
    </location>
</feature>
<keyword evidence="4 13" id="KW-0645">Protease</keyword>
<evidence type="ECO:0000256" key="3">
    <source>
        <dbReference type="ARBA" id="ARBA00007931"/>
    </source>
</evidence>
<dbReference type="GO" id="GO:0016020">
    <property type="term" value="C:membrane"/>
    <property type="evidence" value="ECO:0007669"/>
    <property type="project" value="UniProtKB-SubCell"/>
</dbReference>
<dbReference type="Gene3D" id="2.30.42.10">
    <property type="match status" value="1"/>
</dbReference>
<sequence length="386" mass="42561">MILTLIAFFAVLGLLVLVHELGHFVVTRRAGVKVEEFGFGLPPRIFGFYKNEAGQWRPVGLKTKEAPNTIWSLNWIPLGGFVKIKGEQGEAAADPDSFVNKSVGRRIWIISAGVFMNLVLAVFLLTIGLTAGSPQFLYDQQLPGSARIRAAQLMVLDVLADSPANQADIKAGDVILSINNKSVSDVKEFQDYLDQQEEGSVVLSIKRQNEILTKEITPEFLEETGDSGLGIALVKTAIVSYPWYIAWWYALGETLKMVWGVIVGFYIIIKNLIFSRQLVAEVYGPVGIASLVGDAARLGFLYLLQFTAILSVIIAVINFLPFPALDGGRVLFLLIEAIRGKAVNQKVENIIHNIGFALLMILVLVVTFRDIARVSSGFMNWWSGLF</sequence>
<keyword evidence="9 11" id="KW-0482">Metalloprotease</keyword>
<dbReference type="NCBIfam" id="TIGR00054">
    <property type="entry name" value="RIP metalloprotease RseP"/>
    <property type="match status" value="1"/>
</dbReference>
<name>A0A1G1XVX4_9BACT</name>
<comment type="similarity">
    <text evidence="3 11">Belongs to the peptidase M50B family.</text>
</comment>
<evidence type="ECO:0000256" key="7">
    <source>
        <dbReference type="ARBA" id="ARBA00022833"/>
    </source>
</evidence>
<dbReference type="Proteomes" id="UP000176241">
    <property type="component" value="Unassembled WGS sequence"/>
</dbReference>
<evidence type="ECO:0000256" key="8">
    <source>
        <dbReference type="ARBA" id="ARBA00022989"/>
    </source>
</evidence>
<dbReference type="GO" id="GO:0004222">
    <property type="term" value="F:metalloendopeptidase activity"/>
    <property type="evidence" value="ECO:0007669"/>
    <property type="project" value="InterPro"/>
</dbReference>
<comment type="cofactor">
    <cofactor evidence="1 11">
        <name>Zn(2+)</name>
        <dbReference type="ChEBI" id="CHEBI:29105"/>
    </cofactor>
</comment>
<keyword evidence="8 11" id="KW-1133">Transmembrane helix</keyword>
<comment type="subcellular location">
    <subcellularLocation>
        <location evidence="2">Membrane</location>
        <topology evidence="2">Multi-pass membrane protein</topology>
    </subcellularLocation>
</comment>
<keyword evidence="6 11" id="KW-0378">Hydrolase</keyword>
<evidence type="ECO:0000256" key="2">
    <source>
        <dbReference type="ARBA" id="ARBA00004141"/>
    </source>
</evidence>
<dbReference type="EMBL" id="MHIC01000031">
    <property type="protein sequence ID" value="OGY44235.1"/>
    <property type="molecule type" value="Genomic_DNA"/>
</dbReference>
<dbReference type="STRING" id="1797533.A2731_03385"/>
<evidence type="ECO:0000256" key="6">
    <source>
        <dbReference type="ARBA" id="ARBA00022801"/>
    </source>
</evidence>
<dbReference type="SUPFAM" id="SSF50156">
    <property type="entry name" value="PDZ domain-like"/>
    <property type="match status" value="1"/>
</dbReference>
<gene>
    <name evidence="13" type="ORF">A2731_03385</name>
</gene>
<keyword evidence="10 11" id="KW-0472">Membrane</keyword>
<evidence type="ECO:0000256" key="10">
    <source>
        <dbReference type="ARBA" id="ARBA00023136"/>
    </source>
</evidence>
<dbReference type="PROSITE" id="PS50106">
    <property type="entry name" value="PDZ"/>
    <property type="match status" value="1"/>
</dbReference>
<evidence type="ECO:0000256" key="9">
    <source>
        <dbReference type="ARBA" id="ARBA00023049"/>
    </source>
</evidence>
<dbReference type="InterPro" id="IPR008915">
    <property type="entry name" value="Peptidase_M50"/>
</dbReference>
<dbReference type="CDD" id="cd06163">
    <property type="entry name" value="S2P-M50_PDZ_RseP-like"/>
    <property type="match status" value="1"/>
</dbReference>
<evidence type="ECO:0000313" key="13">
    <source>
        <dbReference type="EMBL" id="OGY44235.1"/>
    </source>
</evidence>
<protein>
    <recommendedName>
        <fullName evidence="11">Zinc metalloprotease</fullName>
        <ecNumber evidence="11">3.4.24.-</ecNumber>
    </recommendedName>
</protein>
<dbReference type="Pfam" id="PF02163">
    <property type="entry name" value="Peptidase_M50"/>
    <property type="match status" value="1"/>
</dbReference>
<feature type="transmembrane region" description="Helical" evidence="11">
    <location>
        <begin position="107"/>
        <end position="131"/>
    </location>
</feature>
<dbReference type="Pfam" id="PF17820">
    <property type="entry name" value="PDZ_6"/>
    <property type="match status" value="1"/>
</dbReference>
<dbReference type="SMART" id="SM00228">
    <property type="entry name" value="PDZ"/>
    <property type="match status" value="1"/>
</dbReference>
<feature type="transmembrane region" description="Helical" evidence="11">
    <location>
        <begin position="229"/>
        <end position="251"/>
    </location>
</feature>
<keyword evidence="7 11" id="KW-0862">Zinc</keyword>
<reference evidence="13 14" key="1">
    <citation type="journal article" date="2016" name="Nat. Commun.">
        <title>Thousands of microbial genomes shed light on interconnected biogeochemical processes in an aquifer system.</title>
        <authorList>
            <person name="Anantharaman K."/>
            <person name="Brown C.T."/>
            <person name="Hug L.A."/>
            <person name="Sharon I."/>
            <person name="Castelle C.J."/>
            <person name="Probst A.J."/>
            <person name="Thomas B.C."/>
            <person name="Singh A."/>
            <person name="Wilkins M.J."/>
            <person name="Karaoz U."/>
            <person name="Brodie E.L."/>
            <person name="Williams K.H."/>
            <person name="Hubbard S.S."/>
            <person name="Banfield J.F."/>
        </authorList>
    </citation>
    <scope>NUCLEOTIDE SEQUENCE [LARGE SCALE GENOMIC DNA]</scope>
</reference>
<dbReference type="PANTHER" id="PTHR42837:SF2">
    <property type="entry name" value="MEMBRANE METALLOPROTEASE ARASP2, CHLOROPLASTIC-RELATED"/>
    <property type="match status" value="1"/>
</dbReference>
<dbReference type="GO" id="GO:0006508">
    <property type="term" value="P:proteolysis"/>
    <property type="evidence" value="ECO:0007669"/>
    <property type="project" value="UniProtKB-KW"/>
</dbReference>
<dbReference type="PANTHER" id="PTHR42837">
    <property type="entry name" value="REGULATOR OF SIGMA-E PROTEASE RSEP"/>
    <property type="match status" value="1"/>
</dbReference>
<accession>A0A1G1XVX4</accession>